<evidence type="ECO:0000256" key="6">
    <source>
        <dbReference type="SAM" id="Phobius"/>
    </source>
</evidence>
<keyword evidence="8" id="KW-1185">Reference proteome</keyword>
<feature type="transmembrane region" description="Helical" evidence="6">
    <location>
        <begin position="18"/>
        <end position="37"/>
    </location>
</feature>
<feature type="transmembrane region" description="Helical" evidence="6">
    <location>
        <begin position="191"/>
        <end position="208"/>
    </location>
</feature>
<keyword evidence="5 6" id="KW-0472">Membrane</keyword>
<name>A0ABX2PKB5_9RHOB</name>
<protein>
    <submittedName>
        <fullName evidence="7">Ceramidase domain-containing protein</fullName>
    </submittedName>
</protein>
<organism evidence="7 8">
    <name type="scientific">Ruegeria haliotis</name>
    <dbReference type="NCBI Taxonomy" id="2747601"/>
    <lineage>
        <taxon>Bacteria</taxon>
        <taxon>Pseudomonadati</taxon>
        <taxon>Pseudomonadota</taxon>
        <taxon>Alphaproteobacteria</taxon>
        <taxon>Rhodobacterales</taxon>
        <taxon>Roseobacteraceae</taxon>
        <taxon>Ruegeria</taxon>
    </lineage>
</organism>
<proteinExistence type="predicted"/>
<dbReference type="Proteomes" id="UP000630805">
    <property type="component" value="Unassembled WGS sequence"/>
</dbReference>
<evidence type="ECO:0000256" key="3">
    <source>
        <dbReference type="ARBA" id="ARBA00022801"/>
    </source>
</evidence>
<feature type="transmembrane region" description="Helical" evidence="6">
    <location>
        <begin position="73"/>
        <end position="93"/>
    </location>
</feature>
<evidence type="ECO:0000256" key="1">
    <source>
        <dbReference type="ARBA" id="ARBA00004141"/>
    </source>
</evidence>
<dbReference type="EMBL" id="JABXWT010000001">
    <property type="protein sequence ID" value="NVO54468.1"/>
    <property type="molecule type" value="Genomic_DNA"/>
</dbReference>
<gene>
    <name evidence="7" type="ORF">HW561_01525</name>
</gene>
<evidence type="ECO:0000313" key="8">
    <source>
        <dbReference type="Proteomes" id="UP000630805"/>
    </source>
</evidence>
<keyword evidence="3" id="KW-0378">Hydrolase</keyword>
<keyword evidence="2 6" id="KW-0812">Transmembrane</keyword>
<dbReference type="Pfam" id="PF05875">
    <property type="entry name" value="Ceramidase"/>
    <property type="match status" value="1"/>
</dbReference>
<comment type="subcellular location">
    <subcellularLocation>
        <location evidence="1">Membrane</location>
        <topology evidence="1">Multi-pass membrane protein</topology>
    </subcellularLocation>
</comment>
<reference evidence="7 8" key="1">
    <citation type="submission" date="2020-06" db="EMBL/GenBank/DDBJ databases">
        <authorList>
            <person name="Cao W.R."/>
        </authorList>
    </citation>
    <scope>NUCLEOTIDE SEQUENCE [LARGE SCALE GENOMIC DNA]</scope>
    <source>
        <strain evidence="7 8">B1Z28</strain>
    </source>
</reference>
<dbReference type="RefSeq" id="WP_176861461.1">
    <property type="nucleotide sequence ID" value="NZ_JABXWT010000001.1"/>
</dbReference>
<dbReference type="InterPro" id="IPR008901">
    <property type="entry name" value="ACER"/>
</dbReference>
<evidence type="ECO:0000313" key="7">
    <source>
        <dbReference type="EMBL" id="NVO54468.1"/>
    </source>
</evidence>
<feature type="transmembrane region" description="Helical" evidence="6">
    <location>
        <begin position="130"/>
        <end position="149"/>
    </location>
</feature>
<accession>A0ABX2PKB5</accession>
<feature type="transmembrane region" description="Helical" evidence="6">
    <location>
        <begin position="105"/>
        <end position="124"/>
    </location>
</feature>
<evidence type="ECO:0000256" key="4">
    <source>
        <dbReference type="ARBA" id="ARBA00022989"/>
    </source>
</evidence>
<feature type="transmembrane region" description="Helical" evidence="6">
    <location>
        <begin position="161"/>
        <end position="179"/>
    </location>
</feature>
<feature type="transmembrane region" description="Helical" evidence="6">
    <location>
        <begin position="49"/>
        <end position="67"/>
    </location>
</feature>
<evidence type="ECO:0000256" key="2">
    <source>
        <dbReference type="ARBA" id="ARBA00022692"/>
    </source>
</evidence>
<sequence length="235" mass="26234">MDWMQEIDGYCERLSPDYWAEPINAVTNAAFLIAAWIMWRRVRGQEMPLAMVLIALLAIIGIGSFLFHTHAQVWAAIADTTPIALFILVYIFAVNRDVWRMSPAYALGGTMLFFPYVIATIPLFRLVPGLGGSAGYAPVPLLILIYALLLRNREPQVAREMSIGALILISSIAFRALDAPICGQFSMGTHFIWHILNAITLGWMIEVYRRVVLRKRAADSLISKLQTGGVRGLRS</sequence>
<comment type="caution">
    <text evidence="7">The sequence shown here is derived from an EMBL/GenBank/DDBJ whole genome shotgun (WGS) entry which is preliminary data.</text>
</comment>
<keyword evidence="4 6" id="KW-1133">Transmembrane helix</keyword>
<evidence type="ECO:0000256" key="5">
    <source>
        <dbReference type="ARBA" id="ARBA00023136"/>
    </source>
</evidence>